<name>A0A1F4UQ78_UNCKA</name>
<comment type="caution">
    <text evidence="1">The sequence shown here is derived from an EMBL/GenBank/DDBJ whole genome shotgun (WGS) entry which is preliminary data.</text>
</comment>
<reference evidence="1 2" key="1">
    <citation type="journal article" date="2016" name="Nat. Commun.">
        <title>Thousands of microbial genomes shed light on interconnected biogeochemical processes in an aquifer system.</title>
        <authorList>
            <person name="Anantharaman K."/>
            <person name="Brown C.T."/>
            <person name="Hug L.A."/>
            <person name="Sharon I."/>
            <person name="Castelle C.J."/>
            <person name="Probst A.J."/>
            <person name="Thomas B.C."/>
            <person name="Singh A."/>
            <person name="Wilkins M.J."/>
            <person name="Karaoz U."/>
            <person name="Brodie E.L."/>
            <person name="Williams K.H."/>
            <person name="Hubbard S.S."/>
            <person name="Banfield J.F."/>
        </authorList>
    </citation>
    <scope>NUCLEOTIDE SEQUENCE [LARGE SCALE GENOMIC DNA]</scope>
</reference>
<organism evidence="1 2">
    <name type="scientific">candidate division WWE3 bacterium RIFCSPHIGHO2_01_FULL_35_17</name>
    <dbReference type="NCBI Taxonomy" id="1802614"/>
    <lineage>
        <taxon>Bacteria</taxon>
        <taxon>Katanobacteria</taxon>
    </lineage>
</organism>
<accession>A0A1F4UQ78</accession>
<dbReference type="Proteomes" id="UP000176444">
    <property type="component" value="Unassembled WGS sequence"/>
</dbReference>
<dbReference type="Gene3D" id="3.20.20.150">
    <property type="entry name" value="Divalent-metal-dependent TIM barrel enzymes"/>
    <property type="match status" value="1"/>
</dbReference>
<evidence type="ECO:0008006" key="3">
    <source>
        <dbReference type="Google" id="ProtNLM"/>
    </source>
</evidence>
<dbReference type="AlphaFoldDB" id="A0A1F4UQ78"/>
<gene>
    <name evidence="1" type="ORF">A2713_01750</name>
</gene>
<proteinExistence type="predicted"/>
<protein>
    <recommendedName>
        <fullName evidence="3">Xylose isomerase-like TIM barrel domain-containing protein</fullName>
    </recommendedName>
</protein>
<evidence type="ECO:0000313" key="2">
    <source>
        <dbReference type="Proteomes" id="UP000176444"/>
    </source>
</evidence>
<sequence length="337" mass="38669">MVELYVSWVKGLPQDKEALRILRENNLGVEMSNIDGQVEMVKDAGVKFSSHTPGLNLTLNLAKPNFIDVFDNEQGKRLLYVVKNSDAPVVSFHLGYSAEKIYKMANYPNVPDPETIIANRNYLLRIISTRLTILADLFGNFDKQVLIESLDYSRERPVLWEIEPKDGEAAANKELIQKVIREYGTNAGILYVTEPNFIKEVFKKCDYYYSESPIGFLFDVSHVFVSADAKIHNHKFLGVIEDYFQIILNAVGTRTKELHLSVPNDDGKNGYSHYHHKFTPGNYLNDWIIDITKIVFEQTKKFLQIIVLEFNTGLSPTEHVKLMLKQAEYVIKQLNPY</sequence>
<evidence type="ECO:0000313" key="1">
    <source>
        <dbReference type="EMBL" id="OGC47066.1"/>
    </source>
</evidence>
<dbReference type="EMBL" id="MEUX01000022">
    <property type="protein sequence ID" value="OGC47066.1"/>
    <property type="molecule type" value="Genomic_DNA"/>
</dbReference>